<evidence type="ECO:0000313" key="1">
    <source>
        <dbReference type="EMBL" id="GAL59568.1"/>
    </source>
</evidence>
<name>A0A090V641_PSEVU</name>
<evidence type="ECO:0000313" key="2">
    <source>
        <dbReference type="Proteomes" id="UP000029462"/>
    </source>
</evidence>
<accession>A0A090V641</accession>
<comment type="caution">
    <text evidence="1">The sequence shown here is derived from an EMBL/GenBank/DDBJ whole genome shotgun (WGS) entry which is preliminary data.</text>
</comment>
<dbReference type="AlphaFoldDB" id="A0A090V641"/>
<protein>
    <submittedName>
        <fullName evidence="1">Uncharacterized protein</fullName>
    </submittedName>
</protein>
<sequence>MSPVALSSIDLTKYNQLQQVSASLSDKEIKSKLQDTLGEDYDAFVENFDVFGEPRQTSDGGLFIEGWLNDLYLENASAFVIYPNGKVYAGWVTPDAQIIQYKTNDNEHHEIDPAIKAWAARFKGMSFTLAEEKRGKGSEVDSFTTDKFIIKVTTQCQPDGQCNDATYHGKRKKDGAELTLRGKASRAECDSDSCPIISYEFKNGQVVYMLSKVNNSLTVISNNKIVLDEKGVWSKETKANAESNFTGRWEGEDAGQSTLNLSLNQTGNVLTGTYCYITQAGNRIDCPGDEEDNIHGLVRNGKAEIVFDSSFGGKNGRATLELDGAKMKWHLVKAPMKGNYYAPNSYDLTRQSLPVMP</sequence>
<gene>
    <name evidence="1" type="ORF">EV102420_21_00030</name>
</gene>
<proteinExistence type="predicted"/>
<organism evidence="1 2">
    <name type="scientific">Pseudescherichia vulneris NBRC 102420</name>
    <dbReference type="NCBI Taxonomy" id="1115515"/>
    <lineage>
        <taxon>Bacteria</taxon>
        <taxon>Pseudomonadati</taxon>
        <taxon>Pseudomonadota</taxon>
        <taxon>Gammaproteobacteria</taxon>
        <taxon>Enterobacterales</taxon>
        <taxon>Enterobacteriaceae</taxon>
        <taxon>Pseudescherichia</taxon>
    </lineage>
</organism>
<reference evidence="1 2" key="1">
    <citation type="submission" date="2014-09" db="EMBL/GenBank/DDBJ databases">
        <title>Whole genome shotgun sequence of Escherichia vulneris NBRC 102420.</title>
        <authorList>
            <person name="Yoshida Y."/>
            <person name="Hosoyama A."/>
            <person name="Tsuchikane K."/>
            <person name="Ohji S."/>
            <person name="Ichikawa N."/>
            <person name="Kimura A."/>
            <person name="Yamazoe A."/>
            <person name="Ezaki T."/>
            <person name="Fujita N."/>
        </authorList>
    </citation>
    <scope>NUCLEOTIDE SEQUENCE [LARGE SCALE GENOMIC DNA]</scope>
    <source>
        <strain evidence="1 2">NBRC 102420</strain>
    </source>
</reference>
<dbReference type="eggNOG" id="ENOG50335RT">
    <property type="taxonomic scope" value="Bacteria"/>
</dbReference>
<dbReference type="EMBL" id="BBMZ01000021">
    <property type="protein sequence ID" value="GAL59568.1"/>
    <property type="molecule type" value="Genomic_DNA"/>
</dbReference>
<dbReference type="STRING" id="1115515.EV102420_21_00030"/>
<keyword evidence="2" id="KW-1185">Reference proteome</keyword>
<dbReference type="Proteomes" id="UP000029462">
    <property type="component" value="Unassembled WGS sequence"/>
</dbReference>